<accession>A0A812AVM5</accession>
<keyword evidence="3" id="KW-1185">Reference proteome</keyword>
<evidence type="ECO:0000313" key="3">
    <source>
        <dbReference type="Proteomes" id="UP000597762"/>
    </source>
</evidence>
<keyword evidence="1" id="KW-1133">Transmembrane helix</keyword>
<reference evidence="2" key="1">
    <citation type="submission" date="2021-01" db="EMBL/GenBank/DDBJ databases">
        <authorList>
            <person name="Li R."/>
            <person name="Bekaert M."/>
        </authorList>
    </citation>
    <scope>NUCLEOTIDE SEQUENCE</scope>
    <source>
        <strain evidence="2">Farmed</strain>
    </source>
</reference>
<dbReference type="EMBL" id="CAHIKZ030000195">
    <property type="protein sequence ID" value="CAE1159341.1"/>
    <property type="molecule type" value="Genomic_DNA"/>
</dbReference>
<evidence type="ECO:0000313" key="2">
    <source>
        <dbReference type="EMBL" id="CAE1159341.1"/>
    </source>
</evidence>
<keyword evidence="1" id="KW-0472">Membrane</keyword>
<gene>
    <name evidence="2" type="ORF">SPHA_5924</name>
</gene>
<keyword evidence="1" id="KW-0812">Transmembrane</keyword>
<evidence type="ECO:0000256" key="1">
    <source>
        <dbReference type="SAM" id="Phobius"/>
    </source>
</evidence>
<feature type="transmembrane region" description="Helical" evidence="1">
    <location>
        <begin position="122"/>
        <end position="144"/>
    </location>
</feature>
<protein>
    <submittedName>
        <fullName evidence="2">Uncharacterized protein</fullName>
    </submittedName>
</protein>
<organism evidence="2 3">
    <name type="scientific">Acanthosepion pharaonis</name>
    <name type="common">Pharaoh cuttlefish</name>
    <name type="synonym">Sepia pharaonis</name>
    <dbReference type="NCBI Taxonomy" id="158019"/>
    <lineage>
        <taxon>Eukaryota</taxon>
        <taxon>Metazoa</taxon>
        <taxon>Spiralia</taxon>
        <taxon>Lophotrochozoa</taxon>
        <taxon>Mollusca</taxon>
        <taxon>Cephalopoda</taxon>
        <taxon>Coleoidea</taxon>
        <taxon>Decapodiformes</taxon>
        <taxon>Sepiida</taxon>
        <taxon>Sepiina</taxon>
        <taxon>Sepiidae</taxon>
        <taxon>Acanthosepion</taxon>
    </lineage>
</organism>
<proteinExistence type="predicted"/>
<sequence length="156" mass="18779">MELALYQARRRVACRNNGKRKIRVRPGCKISKRCQVVCPRTDRPRRKGNNKKMLKVKRKTVNSCDIKLGPNFVKRRCKVNSSCRIKCPRRYNYEGESQWLDYFLPNYEMEESSYKSIQSLQILLCFFIFFRTLFFSFSSFFKFFSSSDTLFHFLWS</sequence>
<name>A0A812AVM5_ACAPH</name>
<comment type="caution">
    <text evidence="2">The sequence shown here is derived from an EMBL/GenBank/DDBJ whole genome shotgun (WGS) entry which is preliminary data.</text>
</comment>
<dbReference type="Proteomes" id="UP000597762">
    <property type="component" value="Unassembled WGS sequence"/>
</dbReference>
<dbReference type="AlphaFoldDB" id="A0A812AVM5"/>